<keyword evidence="1" id="KW-0472">Membrane</keyword>
<dbReference type="OrthoDB" id="260428at2"/>
<feature type="transmembrane region" description="Helical" evidence="1">
    <location>
        <begin position="238"/>
        <end position="265"/>
    </location>
</feature>
<feature type="transmembrane region" description="Helical" evidence="1">
    <location>
        <begin position="146"/>
        <end position="167"/>
    </location>
</feature>
<gene>
    <name evidence="2" type="ORF">Pan181_42780</name>
</gene>
<feature type="transmembrane region" description="Helical" evidence="1">
    <location>
        <begin position="26"/>
        <end position="46"/>
    </location>
</feature>
<evidence type="ECO:0008006" key="4">
    <source>
        <dbReference type="Google" id="ProtNLM"/>
    </source>
</evidence>
<dbReference type="EMBL" id="CP036278">
    <property type="protein sequence ID" value="QDU58052.1"/>
    <property type="molecule type" value="Genomic_DNA"/>
</dbReference>
<accession>A0A518ATK3</accession>
<dbReference type="RefSeq" id="WP_145249574.1">
    <property type="nucleotide sequence ID" value="NZ_CP036278.1"/>
</dbReference>
<keyword evidence="3" id="KW-1185">Reference proteome</keyword>
<evidence type="ECO:0000313" key="2">
    <source>
        <dbReference type="EMBL" id="QDU58052.1"/>
    </source>
</evidence>
<feature type="transmembrane region" description="Helical" evidence="1">
    <location>
        <begin position="285"/>
        <end position="312"/>
    </location>
</feature>
<organism evidence="2 3">
    <name type="scientific">Aeoliella mucimassa</name>
    <dbReference type="NCBI Taxonomy" id="2527972"/>
    <lineage>
        <taxon>Bacteria</taxon>
        <taxon>Pseudomonadati</taxon>
        <taxon>Planctomycetota</taxon>
        <taxon>Planctomycetia</taxon>
        <taxon>Pirellulales</taxon>
        <taxon>Lacipirellulaceae</taxon>
        <taxon>Aeoliella</taxon>
    </lineage>
</organism>
<keyword evidence="1" id="KW-0812">Transmembrane</keyword>
<keyword evidence="1" id="KW-1133">Transmembrane helix</keyword>
<evidence type="ECO:0000313" key="3">
    <source>
        <dbReference type="Proteomes" id="UP000315750"/>
    </source>
</evidence>
<dbReference type="KEGG" id="amuc:Pan181_42780"/>
<dbReference type="Proteomes" id="UP000315750">
    <property type="component" value="Chromosome"/>
</dbReference>
<evidence type="ECO:0000256" key="1">
    <source>
        <dbReference type="SAM" id="Phobius"/>
    </source>
</evidence>
<protein>
    <recommendedName>
        <fullName evidence="4">Transmembrane protein</fullName>
    </recommendedName>
</protein>
<name>A0A518ATK3_9BACT</name>
<proteinExistence type="predicted"/>
<reference evidence="2 3" key="1">
    <citation type="submission" date="2019-02" db="EMBL/GenBank/DDBJ databases">
        <title>Deep-cultivation of Planctomycetes and their phenomic and genomic characterization uncovers novel biology.</title>
        <authorList>
            <person name="Wiegand S."/>
            <person name="Jogler M."/>
            <person name="Boedeker C."/>
            <person name="Pinto D."/>
            <person name="Vollmers J."/>
            <person name="Rivas-Marin E."/>
            <person name="Kohn T."/>
            <person name="Peeters S.H."/>
            <person name="Heuer A."/>
            <person name="Rast P."/>
            <person name="Oberbeckmann S."/>
            <person name="Bunk B."/>
            <person name="Jeske O."/>
            <person name="Meyerdierks A."/>
            <person name="Storesund J.E."/>
            <person name="Kallscheuer N."/>
            <person name="Luecker S."/>
            <person name="Lage O.M."/>
            <person name="Pohl T."/>
            <person name="Merkel B.J."/>
            <person name="Hornburger P."/>
            <person name="Mueller R.-W."/>
            <person name="Bruemmer F."/>
            <person name="Labrenz M."/>
            <person name="Spormann A.M."/>
            <person name="Op den Camp H."/>
            <person name="Overmann J."/>
            <person name="Amann R."/>
            <person name="Jetten M.S.M."/>
            <person name="Mascher T."/>
            <person name="Medema M.H."/>
            <person name="Devos D.P."/>
            <person name="Kaster A.-K."/>
            <person name="Ovreas L."/>
            <person name="Rohde M."/>
            <person name="Galperin M.Y."/>
            <person name="Jogler C."/>
        </authorList>
    </citation>
    <scope>NUCLEOTIDE SEQUENCE [LARGE SCALE GENOMIC DNA]</scope>
    <source>
        <strain evidence="2 3">Pan181</strain>
    </source>
</reference>
<feature type="transmembrane region" description="Helical" evidence="1">
    <location>
        <begin position="103"/>
        <end position="126"/>
    </location>
</feature>
<dbReference type="AlphaFoldDB" id="A0A518ATK3"/>
<sequence>MQAKLNPTNRFELQDTLHLLTKPLALAMRGRVMLLAVVGVLAIWAADRLLVDQSAGVVPLEATGVAGWWAACWGQLQGIWLGFVDPFVQLVRGEHLLASAVRCLVRVLVWGLVGGAIARLSVLHLTRHEEPNLVASLRYVWSHKSHFLGGPVVMLVGLAIVALPLGAAKLAMQVTWLAPVAAVLWPLVLVVAMVATVYAFGALLGWPIMVMAAAADQSDSFDAVSRVYAYVFQKPLRLVGYLAAMLVLGTSAAAVSQLLATTVVAVGEATAGETPSTWAAETTSWWMGLVGSVVTVYLTSLFWTTSAGLYLLRRRDVDCMPTDEVYIDPAEFRGTIPTLQPGETGVPEIVGNQADAA</sequence>